<dbReference type="InParanoid" id="Q0EZ06"/>
<keyword evidence="3" id="KW-1185">Reference proteome</keyword>
<dbReference type="eggNOG" id="COG2357">
    <property type="taxonomic scope" value="Bacteria"/>
</dbReference>
<evidence type="ECO:0000313" key="3">
    <source>
        <dbReference type="Proteomes" id="UP000005297"/>
    </source>
</evidence>
<dbReference type="Gene3D" id="3.20.20.80">
    <property type="entry name" value="Glycosidases"/>
    <property type="match status" value="1"/>
</dbReference>
<gene>
    <name evidence="2" type="ORF">SPV1_07981</name>
</gene>
<dbReference type="Pfam" id="PF22612">
    <property type="entry name" value="GH113"/>
    <property type="match status" value="1"/>
</dbReference>
<reference evidence="2 3" key="1">
    <citation type="submission" date="2006-09" db="EMBL/GenBank/DDBJ databases">
        <authorList>
            <person name="Emerson D."/>
            <person name="Ferriera S."/>
            <person name="Johnson J."/>
            <person name="Kravitz S."/>
            <person name="Halpern A."/>
            <person name="Remington K."/>
            <person name="Beeson K."/>
            <person name="Tran B."/>
            <person name="Rogers Y.-H."/>
            <person name="Friedman R."/>
            <person name="Venter J.C."/>
        </authorList>
    </citation>
    <scope>NUCLEOTIDE SEQUENCE [LARGE SCALE GENOMIC DNA]</scope>
    <source>
        <strain evidence="2 3">PV-1</strain>
    </source>
</reference>
<dbReference type="STRING" id="314344.AL013_00025"/>
<keyword evidence="1" id="KW-0732">Signal</keyword>
<dbReference type="OrthoDB" id="9803927at2"/>
<sequence length="334" mass="38156">MSDRRYFPVALALALLMTGCASHGLLQNSSMKHGFNVMQHASMSWEDPQARRSLREMVSTGANAVVLISFLKQPRPDSVEVTRSDAVSVNELKKAIRYARELGLYTVLKPQILVQGSWAGDVDPGRPQAWHQWFENYSREIVAFARFASEQRVQALVIGTELVHARDQVDWPELIRKVRAVYSGTITYAAHNVEGVKKFPYWNMLDTVSLTLYPSLGSSGSRDDMQLYVDQAVENLHQAVSAYNKPLWVLEFGMPSARGASARPWAWQGLRHAQVDFNVQRDALDIWLRALDKPWVDGAFIWVWYSDYKPGRINDADYTPQNKPAERIIRRYWN</sequence>
<dbReference type="Proteomes" id="UP000005297">
    <property type="component" value="Unassembled WGS sequence"/>
</dbReference>
<dbReference type="RefSeq" id="WP_009849120.1">
    <property type="nucleotide sequence ID" value="NZ_DS022294.1"/>
</dbReference>
<feature type="chain" id="PRO_5004171397" evidence="1">
    <location>
        <begin position="24"/>
        <end position="334"/>
    </location>
</feature>
<dbReference type="SUPFAM" id="SSF51445">
    <property type="entry name" value="(Trans)glycosidases"/>
    <property type="match status" value="1"/>
</dbReference>
<proteinExistence type="predicted"/>
<dbReference type="InterPro" id="IPR017853">
    <property type="entry name" value="GH"/>
</dbReference>
<protein>
    <submittedName>
        <fullName evidence="2">Putative secreted protein</fullName>
    </submittedName>
</protein>
<comment type="caution">
    <text evidence="2">The sequence shown here is derived from an EMBL/GenBank/DDBJ whole genome shotgun (WGS) entry which is preliminary data.</text>
</comment>
<dbReference type="CDD" id="cd19608">
    <property type="entry name" value="GH113_mannanase-like"/>
    <property type="match status" value="1"/>
</dbReference>
<feature type="signal peptide" evidence="1">
    <location>
        <begin position="1"/>
        <end position="23"/>
    </location>
</feature>
<dbReference type="EMBL" id="AATS01000007">
    <property type="protein sequence ID" value="EAU54618.1"/>
    <property type="molecule type" value="Genomic_DNA"/>
</dbReference>
<name>Q0EZ06_9PROT</name>
<dbReference type="CAZy" id="GH113">
    <property type="family name" value="Glycoside Hydrolase Family 113"/>
</dbReference>
<dbReference type="HOGENOM" id="CLU_074032_0_0_0"/>
<dbReference type="AlphaFoldDB" id="Q0EZ06"/>
<accession>Q0EZ06</accession>
<evidence type="ECO:0000313" key="2">
    <source>
        <dbReference type="EMBL" id="EAU54618.1"/>
    </source>
</evidence>
<dbReference type="InterPro" id="IPR055151">
    <property type="entry name" value="GH113"/>
</dbReference>
<evidence type="ECO:0000256" key="1">
    <source>
        <dbReference type="SAM" id="SignalP"/>
    </source>
</evidence>
<dbReference type="PROSITE" id="PS51257">
    <property type="entry name" value="PROKAR_LIPOPROTEIN"/>
    <property type="match status" value="1"/>
</dbReference>
<organism evidence="2 3">
    <name type="scientific">Mariprofundus ferrooxydans PV-1</name>
    <dbReference type="NCBI Taxonomy" id="314345"/>
    <lineage>
        <taxon>Bacteria</taxon>
        <taxon>Pseudomonadati</taxon>
        <taxon>Pseudomonadota</taxon>
        <taxon>Candidatius Mariprofundia</taxon>
        <taxon>Mariprofundales</taxon>
        <taxon>Mariprofundaceae</taxon>
        <taxon>Mariprofundus</taxon>
    </lineage>
</organism>